<dbReference type="PhylomeDB" id="B4M492"/>
<keyword evidence="2" id="KW-1185">Reference proteome</keyword>
<evidence type="ECO:0000313" key="1">
    <source>
        <dbReference type="EMBL" id="EDW59453.1"/>
    </source>
</evidence>
<dbReference type="InParanoid" id="B4M492"/>
<dbReference type="KEGG" id="dvi:6632833"/>
<dbReference type="PANTHER" id="PTHR21398">
    <property type="entry name" value="AGAP007094-PA"/>
    <property type="match status" value="1"/>
</dbReference>
<dbReference type="InterPro" id="IPR006631">
    <property type="entry name" value="DM4_12"/>
</dbReference>
<dbReference type="STRING" id="7244.B4M492"/>
<name>B4M492_DROVI</name>
<dbReference type="HOGENOM" id="CLU_053597_4_0_1"/>
<dbReference type="OrthoDB" id="8186940at2759"/>
<accession>B4M492</accession>
<organism evidence="1 2">
    <name type="scientific">Drosophila virilis</name>
    <name type="common">Fruit fly</name>
    <dbReference type="NCBI Taxonomy" id="7244"/>
    <lineage>
        <taxon>Eukaryota</taxon>
        <taxon>Metazoa</taxon>
        <taxon>Ecdysozoa</taxon>
        <taxon>Arthropoda</taxon>
        <taxon>Hexapoda</taxon>
        <taxon>Insecta</taxon>
        <taxon>Pterygota</taxon>
        <taxon>Neoptera</taxon>
        <taxon>Endopterygota</taxon>
        <taxon>Diptera</taxon>
        <taxon>Brachycera</taxon>
        <taxon>Muscomorpha</taxon>
        <taxon>Ephydroidea</taxon>
        <taxon>Drosophilidae</taxon>
        <taxon>Drosophila</taxon>
    </lineage>
</organism>
<dbReference type="PANTHER" id="PTHR21398:SF21">
    <property type="entry name" value="AGAP004005-PA"/>
    <property type="match status" value="1"/>
</dbReference>
<gene>
    <name evidence="1" type="primary">Dvir\GJ10283</name>
    <name evidence="1" type="ORF">Dvir_GJ10283</name>
</gene>
<reference evidence="1 2" key="1">
    <citation type="journal article" date="2007" name="Nature">
        <title>Evolution of genes and genomes on the Drosophila phylogeny.</title>
        <authorList>
            <consortium name="Drosophila 12 Genomes Consortium"/>
            <person name="Clark A.G."/>
            <person name="Eisen M.B."/>
            <person name="Smith D.R."/>
            <person name="Bergman C.M."/>
            <person name="Oliver B."/>
            <person name="Markow T.A."/>
            <person name="Kaufman T.C."/>
            <person name="Kellis M."/>
            <person name="Gelbart W."/>
            <person name="Iyer V.N."/>
            <person name="Pollard D.A."/>
            <person name="Sackton T.B."/>
            <person name="Larracuente A.M."/>
            <person name="Singh N.D."/>
            <person name="Abad J.P."/>
            <person name="Abt D.N."/>
            <person name="Adryan B."/>
            <person name="Aguade M."/>
            <person name="Akashi H."/>
            <person name="Anderson W.W."/>
            <person name="Aquadro C.F."/>
            <person name="Ardell D.H."/>
            <person name="Arguello R."/>
            <person name="Artieri C.G."/>
            <person name="Barbash D.A."/>
            <person name="Barker D."/>
            <person name="Barsanti P."/>
            <person name="Batterham P."/>
            <person name="Batzoglou S."/>
            <person name="Begun D."/>
            <person name="Bhutkar A."/>
            <person name="Blanco E."/>
            <person name="Bosak S.A."/>
            <person name="Bradley R.K."/>
            <person name="Brand A.D."/>
            <person name="Brent M.R."/>
            <person name="Brooks A.N."/>
            <person name="Brown R.H."/>
            <person name="Butlin R.K."/>
            <person name="Caggese C."/>
            <person name="Calvi B.R."/>
            <person name="Bernardo de Carvalho A."/>
            <person name="Caspi A."/>
            <person name="Castrezana S."/>
            <person name="Celniker S.E."/>
            <person name="Chang J.L."/>
            <person name="Chapple C."/>
            <person name="Chatterji S."/>
            <person name="Chinwalla A."/>
            <person name="Civetta A."/>
            <person name="Clifton S.W."/>
            <person name="Comeron J.M."/>
            <person name="Costello J.C."/>
            <person name="Coyne J.A."/>
            <person name="Daub J."/>
            <person name="David R.G."/>
            <person name="Delcher A.L."/>
            <person name="Delehaunty K."/>
            <person name="Do C.B."/>
            <person name="Ebling H."/>
            <person name="Edwards K."/>
            <person name="Eickbush T."/>
            <person name="Evans J.D."/>
            <person name="Filipski A."/>
            <person name="Findeiss S."/>
            <person name="Freyhult E."/>
            <person name="Fulton L."/>
            <person name="Fulton R."/>
            <person name="Garcia A.C."/>
            <person name="Gardiner A."/>
            <person name="Garfield D.A."/>
            <person name="Garvin B.E."/>
            <person name="Gibson G."/>
            <person name="Gilbert D."/>
            <person name="Gnerre S."/>
            <person name="Godfrey J."/>
            <person name="Good R."/>
            <person name="Gotea V."/>
            <person name="Gravely B."/>
            <person name="Greenberg A.J."/>
            <person name="Griffiths-Jones S."/>
            <person name="Gross S."/>
            <person name="Guigo R."/>
            <person name="Gustafson E.A."/>
            <person name="Haerty W."/>
            <person name="Hahn M.W."/>
            <person name="Halligan D.L."/>
            <person name="Halpern A.L."/>
            <person name="Halter G.M."/>
            <person name="Han M.V."/>
            <person name="Heger A."/>
            <person name="Hillier L."/>
            <person name="Hinrichs A.S."/>
            <person name="Holmes I."/>
            <person name="Hoskins R.A."/>
            <person name="Hubisz M.J."/>
            <person name="Hultmark D."/>
            <person name="Huntley M.A."/>
            <person name="Jaffe D.B."/>
            <person name="Jagadeeshan S."/>
            <person name="Jeck W.R."/>
            <person name="Johnson J."/>
            <person name="Jones C.D."/>
            <person name="Jordan W.C."/>
            <person name="Karpen G.H."/>
            <person name="Kataoka E."/>
            <person name="Keightley P.D."/>
            <person name="Kheradpour P."/>
            <person name="Kirkness E.F."/>
            <person name="Koerich L.B."/>
            <person name="Kristiansen K."/>
            <person name="Kudrna D."/>
            <person name="Kulathinal R.J."/>
            <person name="Kumar S."/>
            <person name="Kwok R."/>
            <person name="Lander E."/>
            <person name="Langley C.H."/>
            <person name="Lapoint R."/>
            <person name="Lazzaro B.P."/>
            <person name="Lee S.J."/>
            <person name="Levesque L."/>
            <person name="Li R."/>
            <person name="Lin C.F."/>
            <person name="Lin M.F."/>
            <person name="Lindblad-Toh K."/>
            <person name="Llopart A."/>
            <person name="Long M."/>
            <person name="Low L."/>
            <person name="Lozovsky E."/>
            <person name="Lu J."/>
            <person name="Luo M."/>
            <person name="Machado C.A."/>
            <person name="Makalowski W."/>
            <person name="Marzo M."/>
            <person name="Matsuda M."/>
            <person name="Matzkin L."/>
            <person name="McAllister B."/>
            <person name="McBride C.S."/>
            <person name="McKernan B."/>
            <person name="McKernan K."/>
            <person name="Mendez-Lago M."/>
            <person name="Minx P."/>
            <person name="Mollenhauer M.U."/>
            <person name="Montooth K."/>
            <person name="Mount S.M."/>
            <person name="Mu X."/>
            <person name="Myers E."/>
            <person name="Negre B."/>
            <person name="Newfeld S."/>
            <person name="Nielsen R."/>
            <person name="Noor M.A."/>
            <person name="O'Grady P."/>
            <person name="Pachter L."/>
            <person name="Papaceit M."/>
            <person name="Parisi M.J."/>
            <person name="Parisi M."/>
            <person name="Parts L."/>
            <person name="Pedersen J.S."/>
            <person name="Pesole G."/>
            <person name="Phillippy A.M."/>
            <person name="Ponting C.P."/>
            <person name="Pop M."/>
            <person name="Porcelli D."/>
            <person name="Powell J.R."/>
            <person name="Prohaska S."/>
            <person name="Pruitt K."/>
            <person name="Puig M."/>
            <person name="Quesneville H."/>
            <person name="Ram K.R."/>
            <person name="Rand D."/>
            <person name="Rasmussen M.D."/>
            <person name="Reed L.K."/>
            <person name="Reenan R."/>
            <person name="Reily A."/>
            <person name="Remington K.A."/>
            <person name="Rieger T.T."/>
            <person name="Ritchie M.G."/>
            <person name="Robin C."/>
            <person name="Rogers Y.H."/>
            <person name="Rohde C."/>
            <person name="Rozas J."/>
            <person name="Rubenfield M.J."/>
            <person name="Ruiz A."/>
            <person name="Russo S."/>
            <person name="Salzberg S.L."/>
            <person name="Sanchez-Gracia A."/>
            <person name="Saranga D.J."/>
            <person name="Sato H."/>
            <person name="Schaeffer S.W."/>
            <person name="Schatz M.C."/>
            <person name="Schlenke T."/>
            <person name="Schwartz R."/>
            <person name="Segarra C."/>
            <person name="Singh R.S."/>
            <person name="Sirot L."/>
            <person name="Sirota M."/>
            <person name="Sisneros N.B."/>
            <person name="Smith C.D."/>
            <person name="Smith T.F."/>
            <person name="Spieth J."/>
            <person name="Stage D.E."/>
            <person name="Stark A."/>
            <person name="Stephan W."/>
            <person name="Strausberg R.L."/>
            <person name="Strempel S."/>
            <person name="Sturgill D."/>
            <person name="Sutton G."/>
            <person name="Sutton G.G."/>
            <person name="Tao W."/>
            <person name="Teichmann S."/>
            <person name="Tobari Y.N."/>
            <person name="Tomimura Y."/>
            <person name="Tsolas J.M."/>
            <person name="Valente V.L."/>
            <person name="Venter E."/>
            <person name="Venter J.C."/>
            <person name="Vicario S."/>
            <person name="Vieira F.G."/>
            <person name="Vilella A.J."/>
            <person name="Villasante A."/>
            <person name="Walenz B."/>
            <person name="Wang J."/>
            <person name="Wasserman M."/>
            <person name="Watts T."/>
            <person name="Wilson D."/>
            <person name="Wilson R.K."/>
            <person name="Wing R.A."/>
            <person name="Wolfner M.F."/>
            <person name="Wong A."/>
            <person name="Wong G.K."/>
            <person name="Wu C.I."/>
            <person name="Wu G."/>
            <person name="Yamamoto D."/>
            <person name="Yang H.P."/>
            <person name="Yang S.P."/>
            <person name="Yorke J.A."/>
            <person name="Yoshida K."/>
            <person name="Zdobnov E."/>
            <person name="Zhang P."/>
            <person name="Zhang Y."/>
            <person name="Zimin A.V."/>
            <person name="Baldwin J."/>
            <person name="Abdouelleil A."/>
            <person name="Abdulkadir J."/>
            <person name="Abebe A."/>
            <person name="Abera B."/>
            <person name="Abreu J."/>
            <person name="Acer S.C."/>
            <person name="Aftuck L."/>
            <person name="Alexander A."/>
            <person name="An P."/>
            <person name="Anderson E."/>
            <person name="Anderson S."/>
            <person name="Arachi H."/>
            <person name="Azer M."/>
            <person name="Bachantsang P."/>
            <person name="Barry A."/>
            <person name="Bayul T."/>
            <person name="Berlin A."/>
            <person name="Bessette D."/>
            <person name="Bloom T."/>
            <person name="Blye J."/>
            <person name="Boguslavskiy L."/>
            <person name="Bonnet C."/>
            <person name="Boukhgalter B."/>
            <person name="Bourzgui I."/>
            <person name="Brown A."/>
            <person name="Cahill P."/>
            <person name="Channer S."/>
            <person name="Cheshatsang Y."/>
            <person name="Chuda L."/>
            <person name="Citroen M."/>
            <person name="Collymore A."/>
            <person name="Cooke P."/>
            <person name="Costello M."/>
            <person name="D'Aco K."/>
            <person name="Daza R."/>
            <person name="De Haan G."/>
            <person name="DeGray S."/>
            <person name="DeMaso C."/>
            <person name="Dhargay N."/>
            <person name="Dooley K."/>
            <person name="Dooley E."/>
            <person name="Doricent M."/>
            <person name="Dorje P."/>
            <person name="Dorjee K."/>
            <person name="Dupes A."/>
            <person name="Elong R."/>
            <person name="Falk J."/>
            <person name="Farina A."/>
            <person name="Faro S."/>
            <person name="Ferguson D."/>
            <person name="Fisher S."/>
            <person name="Foley C.D."/>
            <person name="Franke A."/>
            <person name="Friedrich D."/>
            <person name="Gadbois L."/>
            <person name="Gearin G."/>
            <person name="Gearin C.R."/>
            <person name="Giannoukos G."/>
            <person name="Goode T."/>
            <person name="Graham J."/>
            <person name="Grandbois E."/>
            <person name="Grewal S."/>
            <person name="Gyaltsen K."/>
            <person name="Hafez N."/>
            <person name="Hagos B."/>
            <person name="Hall J."/>
            <person name="Henson C."/>
            <person name="Hollinger A."/>
            <person name="Honan T."/>
            <person name="Huard M.D."/>
            <person name="Hughes L."/>
            <person name="Hurhula B."/>
            <person name="Husby M.E."/>
            <person name="Kamat A."/>
            <person name="Kanga B."/>
            <person name="Kashin S."/>
            <person name="Khazanovich D."/>
            <person name="Kisner P."/>
            <person name="Lance K."/>
            <person name="Lara M."/>
            <person name="Lee W."/>
            <person name="Lennon N."/>
            <person name="Letendre F."/>
            <person name="LeVine R."/>
            <person name="Lipovsky A."/>
            <person name="Liu X."/>
            <person name="Liu J."/>
            <person name="Liu S."/>
            <person name="Lokyitsang T."/>
            <person name="Lokyitsang Y."/>
            <person name="Lubonja R."/>
            <person name="Lui A."/>
            <person name="MacDonald P."/>
            <person name="Magnisalis V."/>
            <person name="Maru K."/>
            <person name="Matthews C."/>
            <person name="McCusker W."/>
            <person name="McDonough S."/>
            <person name="Mehta T."/>
            <person name="Meldrim J."/>
            <person name="Meneus L."/>
            <person name="Mihai O."/>
            <person name="Mihalev A."/>
            <person name="Mihova T."/>
            <person name="Mittelman R."/>
            <person name="Mlenga V."/>
            <person name="Montmayeur A."/>
            <person name="Mulrain L."/>
            <person name="Navidi A."/>
            <person name="Naylor J."/>
            <person name="Negash T."/>
            <person name="Nguyen T."/>
            <person name="Nguyen N."/>
            <person name="Nicol R."/>
            <person name="Norbu C."/>
            <person name="Norbu N."/>
            <person name="Novod N."/>
            <person name="O'Neill B."/>
            <person name="Osman S."/>
            <person name="Markiewicz E."/>
            <person name="Oyono O.L."/>
            <person name="Patti C."/>
            <person name="Phunkhang P."/>
            <person name="Pierre F."/>
            <person name="Priest M."/>
            <person name="Raghuraman S."/>
            <person name="Rege F."/>
            <person name="Reyes R."/>
            <person name="Rise C."/>
            <person name="Rogov P."/>
            <person name="Ross K."/>
            <person name="Ryan E."/>
            <person name="Settipalli S."/>
            <person name="Shea T."/>
            <person name="Sherpa N."/>
            <person name="Shi L."/>
            <person name="Shih D."/>
            <person name="Sparrow T."/>
            <person name="Spaulding J."/>
            <person name="Stalker J."/>
            <person name="Stange-Thomann N."/>
            <person name="Stavropoulos S."/>
            <person name="Stone C."/>
            <person name="Strader C."/>
            <person name="Tesfaye S."/>
            <person name="Thomson T."/>
            <person name="Thoulutsang Y."/>
            <person name="Thoulutsang D."/>
            <person name="Topham K."/>
            <person name="Topping I."/>
            <person name="Tsamla T."/>
            <person name="Vassiliev H."/>
            <person name="Vo A."/>
            <person name="Wangchuk T."/>
            <person name="Wangdi T."/>
            <person name="Weiand M."/>
            <person name="Wilkinson J."/>
            <person name="Wilson A."/>
            <person name="Yadav S."/>
            <person name="Young G."/>
            <person name="Yu Q."/>
            <person name="Zembek L."/>
            <person name="Zhong D."/>
            <person name="Zimmer A."/>
            <person name="Zwirko Z."/>
            <person name="Jaffe D.B."/>
            <person name="Alvarez P."/>
            <person name="Brockman W."/>
            <person name="Butler J."/>
            <person name="Chin C."/>
            <person name="Gnerre S."/>
            <person name="Grabherr M."/>
            <person name="Kleber M."/>
            <person name="Mauceli E."/>
            <person name="MacCallum I."/>
        </authorList>
    </citation>
    <scope>NUCLEOTIDE SEQUENCE [LARGE SCALE GENOMIC DNA]</scope>
    <source>
        <strain evidence="2">Tucson 15010-1051.87</strain>
    </source>
</reference>
<dbReference type="eggNOG" id="ENOG502S4YR">
    <property type="taxonomic scope" value="Eukaryota"/>
</dbReference>
<dbReference type="Pfam" id="PF07841">
    <property type="entry name" value="DM4_12"/>
    <property type="match status" value="1"/>
</dbReference>
<dbReference type="OMA" id="ALRMQYF"/>
<evidence type="ECO:0000313" key="2">
    <source>
        <dbReference type="Proteomes" id="UP000008792"/>
    </source>
</evidence>
<dbReference type="EMBL" id="CH940652">
    <property type="protein sequence ID" value="EDW59453.1"/>
    <property type="molecule type" value="Genomic_DNA"/>
</dbReference>
<protein>
    <submittedName>
        <fullName evidence="1">Uncharacterized protein</fullName>
    </submittedName>
</protein>
<sequence>MEHIVQPAIALITLAAVASGTMIYPKIAPSPITFLCAIGIPVEDLPFESVVSGYALRMQYFLPNNATEKTRVYLKPQPITDRKSITDELSLGSVYRWIFYRGIEMILQSMHLPGHSCLLRLICEHAALPLSHESGLLAELLHILLTPSSSKDLLERRKDRTYLLAERFGRRGGNCASAFGRTCKRSTLDLITVLV</sequence>
<dbReference type="SMART" id="SM00718">
    <property type="entry name" value="DM4_12"/>
    <property type="match status" value="1"/>
</dbReference>
<proteinExistence type="predicted"/>
<dbReference type="AlphaFoldDB" id="B4M492"/>
<dbReference type="Proteomes" id="UP000008792">
    <property type="component" value="Unassembled WGS sequence"/>
</dbReference>